<dbReference type="InterPro" id="IPR045319">
    <property type="entry name" value="KAT/AKT"/>
</dbReference>
<evidence type="ECO:0000256" key="1">
    <source>
        <dbReference type="ARBA" id="ARBA00022538"/>
    </source>
</evidence>
<sequence length="299" mass="33184">MIMMVSESSEAVNPYQERAQINSIKPDGGELDLYTRYGSAMYWSLTTFTTVHYGDLHAENAIEKLFSSIYTLLSFFVVAYVVGNISDLVLEGISIKEFVADMTSEYIPPREDVILNNEEPEYLYLINSGEVDKIECDPAGKEQVSGVLHPNDMTVTQVLQFKKTALTKAMQANMPDNNSILNNFHQKYIKPEDTNLGELPAGTSNDVSLDELIKARGNPNIDVDKTEVRHRVPQGLFVPRVHIYKGLPTEKTCLAGGIILLPSSLMELKKIAGAFGIGLIALGYIRFRVAHFVLGCGLF</sequence>
<keyword evidence="3" id="KW-0406">Ion transport</keyword>
<keyword evidence="5 7" id="KW-0407">Ion channel</keyword>
<organism evidence="7 8">
    <name type="scientific">Artemisia annua</name>
    <name type="common">Sweet wormwood</name>
    <dbReference type="NCBI Taxonomy" id="35608"/>
    <lineage>
        <taxon>Eukaryota</taxon>
        <taxon>Viridiplantae</taxon>
        <taxon>Streptophyta</taxon>
        <taxon>Embryophyta</taxon>
        <taxon>Tracheophyta</taxon>
        <taxon>Spermatophyta</taxon>
        <taxon>Magnoliopsida</taxon>
        <taxon>eudicotyledons</taxon>
        <taxon>Gunneridae</taxon>
        <taxon>Pentapetalae</taxon>
        <taxon>asterids</taxon>
        <taxon>campanulids</taxon>
        <taxon>Asterales</taxon>
        <taxon>Asteraceae</taxon>
        <taxon>Asteroideae</taxon>
        <taxon>Anthemideae</taxon>
        <taxon>Artemisiinae</taxon>
        <taxon>Artemisia</taxon>
    </lineage>
</organism>
<dbReference type="AlphaFoldDB" id="A0A2U1MNC0"/>
<dbReference type="InterPro" id="IPR000595">
    <property type="entry name" value="cNMP-bd_dom"/>
</dbReference>
<protein>
    <submittedName>
        <fullName evidence="7">Potassium channel AKT2/3</fullName>
    </submittedName>
</protein>
<dbReference type="InterPro" id="IPR018490">
    <property type="entry name" value="cNMP-bd_dom_sf"/>
</dbReference>
<evidence type="ECO:0000313" key="7">
    <source>
        <dbReference type="EMBL" id="PWA62714.1"/>
    </source>
</evidence>
<dbReference type="Gene3D" id="2.60.120.10">
    <property type="entry name" value="Jelly Rolls"/>
    <property type="match status" value="1"/>
</dbReference>
<evidence type="ECO:0000256" key="2">
    <source>
        <dbReference type="ARBA" id="ARBA00022826"/>
    </source>
</evidence>
<keyword evidence="8" id="KW-1185">Reference proteome</keyword>
<gene>
    <name evidence="7" type="ORF">CTI12_AA361140</name>
</gene>
<dbReference type="PANTHER" id="PTHR45743:SF21">
    <property type="entry name" value="POTASSIUM CHANNEL AKT2_3"/>
    <property type="match status" value="1"/>
</dbReference>
<dbReference type="EMBL" id="PKPP01004805">
    <property type="protein sequence ID" value="PWA62714.1"/>
    <property type="molecule type" value="Genomic_DNA"/>
</dbReference>
<name>A0A2U1MNC0_ARTAN</name>
<dbReference type="CDD" id="cd00038">
    <property type="entry name" value="CAP_ED"/>
    <property type="match status" value="1"/>
</dbReference>
<accession>A0A2U1MNC0</accession>
<keyword evidence="2" id="KW-0631">Potassium channel</keyword>
<dbReference type="SUPFAM" id="SSF81324">
    <property type="entry name" value="Voltage-gated potassium channels"/>
    <property type="match status" value="1"/>
</dbReference>
<evidence type="ECO:0000256" key="3">
    <source>
        <dbReference type="ARBA" id="ARBA00022882"/>
    </source>
</evidence>
<reference evidence="7 8" key="1">
    <citation type="journal article" date="2018" name="Mol. Plant">
        <title>The genome of Artemisia annua provides insight into the evolution of Asteraceae family and artemisinin biosynthesis.</title>
        <authorList>
            <person name="Shen Q."/>
            <person name="Zhang L."/>
            <person name="Liao Z."/>
            <person name="Wang S."/>
            <person name="Yan T."/>
            <person name="Shi P."/>
            <person name="Liu M."/>
            <person name="Fu X."/>
            <person name="Pan Q."/>
            <person name="Wang Y."/>
            <person name="Lv Z."/>
            <person name="Lu X."/>
            <person name="Zhang F."/>
            <person name="Jiang W."/>
            <person name="Ma Y."/>
            <person name="Chen M."/>
            <person name="Hao X."/>
            <person name="Li L."/>
            <person name="Tang Y."/>
            <person name="Lv G."/>
            <person name="Zhou Y."/>
            <person name="Sun X."/>
            <person name="Brodelius P.E."/>
            <person name="Rose J.K.C."/>
            <person name="Tang K."/>
        </authorList>
    </citation>
    <scope>NUCLEOTIDE SEQUENCE [LARGE SCALE GENOMIC DNA]</scope>
    <source>
        <strain evidence="8">cv. Huhao1</strain>
        <tissue evidence="7">Leaf</tissue>
    </source>
</reference>
<keyword evidence="3" id="KW-0813">Transport</keyword>
<comment type="caution">
    <text evidence="7">The sequence shown here is derived from an EMBL/GenBank/DDBJ whole genome shotgun (WGS) entry which is preliminary data.</text>
</comment>
<dbReference type="GO" id="GO:0005249">
    <property type="term" value="F:voltage-gated potassium channel activity"/>
    <property type="evidence" value="ECO:0007669"/>
    <property type="project" value="InterPro"/>
</dbReference>
<keyword evidence="3" id="KW-0851">Voltage-gated channel</keyword>
<proteinExistence type="predicted"/>
<evidence type="ECO:0000313" key="8">
    <source>
        <dbReference type="Proteomes" id="UP000245207"/>
    </source>
</evidence>
<dbReference type="InterPro" id="IPR013099">
    <property type="entry name" value="K_chnl_dom"/>
</dbReference>
<dbReference type="InterPro" id="IPR014710">
    <property type="entry name" value="RmlC-like_jellyroll"/>
</dbReference>
<evidence type="ECO:0000256" key="5">
    <source>
        <dbReference type="ARBA" id="ARBA00023303"/>
    </source>
</evidence>
<keyword evidence="4" id="KW-0630">Potassium</keyword>
<evidence type="ECO:0000259" key="6">
    <source>
        <dbReference type="Pfam" id="PF07885"/>
    </source>
</evidence>
<dbReference type="Proteomes" id="UP000245207">
    <property type="component" value="Unassembled WGS sequence"/>
</dbReference>
<keyword evidence="1" id="KW-0633">Potassium transport</keyword>
<dbReference type="SUPFAM" id="SSF51206">
    <property type="entry name" value="cAMP-binding domain-like"/>
    <property type="match status" value="1"/>
</dbReference>
<dbReference type="GO" id="GO:0034702">
    <property type="term" value="C:monoatomic ion channel complex"/>
    <property type="evidence" value="ECO:0007669"/>
    <property type="project" value="UniProtKB-KW"/>
</dbReference>
<dbReference type="Gene3D" id="1.10.287.70">
    <property type="match status" value="1"/>
</dbReference>
<feature type="domain" description="Potassium channel" evidence="6">
    <location>
        <begin position="36"/>
        <end position="89"/>
    </location>
</feature>
<dbReference type="OrthoDB" id="1746424at2759"/>
<evidence type="ECO:0000256" key="4">
    <source>
        <dbReference type="ARBA" id="ARBA00022958"/>
    </source>
</evidence>
<dbReference type="Pfam" id="PF07885">
    <property type="entry name" value="Ion_trans_2"/>
    <property type="match status" value="1"/>
</dbReference>
<dbReference type="PANTHER" id="PTHR45743">
    <property type="entry name" value="POTASSIUM CHANNEL AKT1"/>
    <property type="match status" value="1"/>
</dbReference>